<keyword evidence="2" id="KW-1185">Reference proteome</keyword>
<dbReference type="AlphaFoldDB" id="A0A075MPI5"/>
<proteinExistence type="predicted"/>
<sequence length="49" mass="6002">MNEKIWPHNDQDYHSFSALLYNAIDSSWKVFALHWYGSDIHHRRKMARQ</sequence>
<dbReference type="HOGENOM" id="CLU_3130667_0_0_2"/>
<dbReference type="RefSeq" id="WP_158385088.1">
    <property type="nucleotide sequence ID" value="NZ_CP007174.1"/>
</dbReference>
<accession>A0A075MPI5</accession>
<dbReference type="EMBL" id="CP007174">
    <property type="protein sequence ID" value="AIF83050.1"/>
    <property type="molecule type" value="Genomic_DNA"/>
</dbReference>
<name>A0A075MPI5_9ARCH</name>
<dbReference type="GeneID" id="43502584"/>
<protein>
    <submittedName>
        <fullName evidence="1">Uncharacterized protein</fullName>
    </submittedName>
</protein>
<evidence type="ECO:0000313" key="2">
    <source>
        <dbReference type="Proteomes" id="UP000028194"/>
    </source>
</evidence>
<dbReference type="STRING" id="1459636.NTE_00975"/>
<organism evidence="1 2">
    <name type="scientific">Candidatus Nitrososphaera evergladensis SR1</name>
    <dbReference type="NCBI Taxonomy" id="1459636"/>
    <lineage>
        <taxon>Archaea</taxon>
        <taxon>Nitrososphaerota</taxon>
        <taxon>Nitrososphaeria</taxon>
        <taxon>Nitrososphaerales</taxon>
        <taxon>Nitrososphaeraceae</taxon>
        <taxon>Nitrososphaera</taxon>
    </lineage>
</organism>
<dbReference type="Proteomes" id="UP000028194">
    <property type="component" value="Chromosome"/>
</dbReference>
<reference evidence="1 2" key="1">
    <citation type="journal article" date="2014" name="PLoS ONE">
        <title>Genome Sequence of Candidatus Nitrososphaera evergladensis from Group I.1b Enriched from Everglades Soil Reveals Novel Genomic Features of the Ammonia-Oxidizing Archaea.</title>
        <authorList>
            <person name="Zhalnina K.V."/>
            <person name="Dias R."/>
            <person name="Leonard M.T."/>
            <person name="Dorr de Quadros P."/>
            <person name="Camargo F.A."/>
            <person name="Drew J.C."/>
            <person name="Farmerie W.G."/>
            <person name="Daroub S.H."/>
            <person name="Triplett E.W."/>
        </authorList>
    </citation>
    <scope>NUCLEOTIDE SEQUENCE [LARGE SCALE GENOMIC DNA]</scope>
    <source>
        <strain evidence="1 2">SR1</strain>
    </source>
</reference>
<gene>
    <name evidence="1" type="ORF">NTE_00975</name>
</gene>
<evidence type="ECO:0000313" key="1">
    <source>
        <dbReference type="EMBL" id="AIF83050.1"/>
    </source>
</evidence>
<dbReference type="KEGG" id="nev:NTE_00975"/>